<organism evidence="2 3">
    <name type="scientific">Aureobasidium melanogenum</name>
    <name type="common">Aureobasidium pullulans var. melanogenum</name>
    <dbReference type="NCBI Taxonomy" id="46634"/>
    <lineage>
        <taxon>Eukaryota</taxon>
        <taxon>Fungi</taxon>
        <taxon>Dikarya</taxon>
        <taxon>Ascomycota</taxon>
        <taxon>Pezizomycotina</taxon>
        <taxon>Dothideomycetes</taxon>
        <taxon>Dothideomycetidae</taxon>
        <taxon>Dothideales</taxon>
        <taxon>Saccotheciaceae</taxon>
        <taxon>Aureobasidium</taxon>
    </lineage>
</organism>
<reference evidence="2" key="2">
    <citation type="submission" date="2021-08" db="EMBL/GenBank/DDBJ databases">
        <authorList>
            <person name="Gostincar C."/>
            <person name="Sun X."/>
            <person name="Song Z."/>
            <person name="Gunde-Cimerman N."/>
        </authorList>
    </citation>
    <scope>NUCLEOTIDE SEQUENCE</scope>
    <source>
        <strain evidence="2">EXF-9298</strain>
    </source>
</reference>
<evidence type="ECO:0000256" key="1">
    <source>
        <dbReference type="SAM" id="SignalP"/>
    </source>
</evidence>
<feature type="non-terminal residue" evidence="2">
    <location>
        <position position="256"/>
    </location>
</feature>
<dbReference type="AlphaFoldDB" id="A0A9P8G3W4"/>
<evidence type="ECO:0000313" key="2">
    <source>
        <dbReference type="EMBL" id="KAG9991222.1"/>
    </source>
</evidence>
<dbReference type="EMBL" id="JAHFXS010000004">
    <property type="protein sequence ID" value="KAG9991222.1"/>
    <property type="molecule type" value="Genomic_DNA"/>
</dbReference>
<accession>A0A9P8G3W4</accession>
<gene>
    <name evidence="2" type="ORF">KCU98_g571</name>
</gene>
<name>A0A9P8G3W4_AURME</name>
<proteinExistence type="predicted"/>
<comment type="caution">
    <text evidence="2">The sequence shown here is derived from an EMBL/GenBank/DDBJ whole genome shotgun (WGS) entry which is preliminary data.</text>
</comment>
<keyword evidence="3" id="KW-1185">Reference proteome</keyword>
<sequence>MLTSPATFSLLVSLASAAAVANPQQLLVQGASVPALDHINQTSFKKFAIEDMSDAKFRLHHHAVKAMLGDESYLLLRKAELDTRESEVWTYLWEHEMDCGDWMNEDEDDDDDETLYPQKIYLSGRRIFDADPKRVPQDVINALLDIDRREGEIRSQLYRERYCNFNETTGAFDEKPVGVEKAEPKWKIAVPEEYLQYQIPDSILEVERKARDDKWKAKDQEHKQDILAGRVSVRNMKMPDLSKCEKLEVHVWHDDY</sequence>
<dbReference type="Proteomes" id="UP000729357">
    <property type="component" value="Unassembled WGS sequence"/>
</dbReference>
<protein>
    <submittedName>
        <fullName evidence="2">Uncharacterized protein</fullName>
    </submittedName>
</protein>
<feature type="signal peptide" evidence="1">
    <location>
        <begin position="1"/>
        <end position="17"/>
    </location>
</feature>
<reference evidence="2" key="1">
    <citation type="journal article" date="2021" name="J Fungi (Basel)">
        <title>Virulence traits and population genomics of the black yeast Aureobasidium melanogenum.</title>
        <authorList>
            <person name="Cernosa A."/>
            <person name="Sun X."/>
            <person name="Gostincar C."/>
            <person name="Fang C."/>
            <person name="Gunde-Cimerman N."/>
            <person name="Song Z."/>
        </authorList>
    </citation>
    <scope>NUCLEOTIDE SEQUENCE</scope>
    <source>
        <strain evidence="2">EXF-9298</strain>
    </source>
</reference>
<evidence type="ECO:0000313" key="3">
    <source>
        <dbReference type="Proteomes" id="UP000729357"/>
    </source>
</evidence>
<feature type="chain" id="PRO_5040256299" evidence="1">
    <location>
        <begin position="18"/>
        <end position="256"/>
    </location>
</feature>
<keyword evidence="1" id="KW-0732">Signal</keyword>